<sequence>MACQRNLRGRKHEPYISRTANFVVSVPLADATMEKGDSFRSNGEQSGARPACGLNLNLEVQIVNTKTVNVLGTDYSVIFANEQEEPRLCNVDGFCDDSAKEIYVDDMSKAAQSADSKKDLLAYRNKVMRHELTHAMLSESGLQNESDWARNEEIVDWIAIQGPKLAKLWESAKCL</sequence>
<dbReference type="EMBL" id="BK059100">
    <property type="protein sequence ID" value="DAE29886.1"/>
    <property type="molecule type" value="Genomic_DNA"/>
</dbReference>
<name>A0A8S5RER0_9VIRU</name>
<accession>A0A8S5RER0</accession>
<proteinExistence type="predicted"/>
<evidence type="ECO:0000313" key="1">
    <source>
        <dbReference type="EMBL" id="DAE29886.1"/>
    </source>
</evidence>
<protein>
    <submittedName>
        <fullName evidence="1">Uncharacterized protein</fullName>
    </submittedName>
</protein>
<organism evidence="1">
    <name type="scientific">virus sp. ctqEG8</name>
    <dbReference type="NCBI Taxonomy" id="2827998"/>
    <lineage>
        <taxon>Viruses</taxon>
    </lineage>
</organism>
<reference evidence="1" key="1">
    <citation type="journal article" date="2021" name="Proc. Natl. Acad. Sci. U.S.A.">
        <title>A Catalog of Tens of Thousands of Viruses from Human Metagenomes Reveals Hidden Associations with Chronic Diseases.</title>
        <authorList>
            <person name="Tisza M.J."/>
            <person name="Buck C.B."/>
        </authorList>
    </citation>
    <scope>NUCLEOTIDE SEQUENCE</scope>
    <source>
        <strain evidence="1">CtqEG8</strain>
    </source>
</reference>